<evidence type="ECO:0000256" key="3">
    <source>
        <dbReference type="ARBA" id="ARBA00022840"/>
    </source>
</evidence>
<proteinExistence type="inferred from homology"/>
<feature type="region of interest" description="Disordered" evidence="7">
    <location>
        <begin position="387"/>
        <end position="411"/>
    </location>
</feature>
<evidence type="ECO:0000256" key="6">
    <source>
        <dbReference type="SAM" id="Coils"/>
    </source>
</evidence>
<keyword evidence="3" id="KW-0067">ATP-binding</keyword>
<dbReference type="Gene3D" id="1.20.1270.10">
    <property type="match status" value="1"/>
</dbReference>
<keyword evidence="6" id="KW-0175">Coiled coil</keyword>
<evidence type="ECO:0000256" key="7">
    <source>
        <dbReference type="SAM" id="MobiDB-lite"/>
    </source>
</evidence>
<dbReference type="EMBL" id="QNGE01000783">
    <property type="protein sequence ID" value="KAA3679291.1"/>
    <property type="molecule type" value="Genomic_DNA"/>
</dbReference>
<dbReference type="GO" id="GO:0005524">
    <property type="term" value="F:ATP binding"/>
    <property type="evidence" value="ECO:0007669"/>
    <property type="project" value="UniProtKB-KW"/>
</dbReference>
<evidence type="ECO:0000256" key="5">
    <source>
        <dbReference type="ARBA" id="ARBA00040503"/>
    </source>
</evidence>
<dbReference type="InterPro" id="IPR029048">
    <property type="entry name" value="HSP70_C_sf"/>
</dbReference>
<dbReference type="GO" id="GO:0034663">
    <property type="term" value="C:endoplasmic reticulum chaperone complex"/>
    <property type="evidence" value="ECO:0007669"/>
    <property type="project" value="TreeGrafter"/>
</dbReference>
<dbReference type="Proteomes" id="UP000324629">
    <property type="component" value="Unassembled WGS sequence"/>
</dbReference>
<comment type="caution">
    <text evidence="8">The sequence shown here is derived from an EMBL/GenBank/DDBJ whole genome shotgun (WGS) entry which is preliminary data.</text>
</comment>
<evidence type="ECO:0000256" key="1">
    <source>
        <dbReference type="ARBA" id="ARBA00007381"/>
    </source>
</evidence>
<keyword evidence="9" id="KW-1185">Reference proteome</keyword>
<dbReference type="PANTHER" id="PTHR45639">
    <property type="entry name" value="HSC70CB, ISOFORM G-RELATED"/>
    <property type="match status" value="1"/>
</dbReference>
<reference evidence="8 9" key="1">
    <citation type="journal article" date="2019" name="Gigascience">
        <title>Whole-genome sequence of the oriental lung fluke Paragonimus westermani.</title>
        <authorList>
            <person name="Oey H."/>
            <person name="Zakrzewski M."/>
            <person name="Narain K."/>
            <person name="Devi K.R."/>
            <person name="Agatsuma T."/>
            <person name="Nawaratna S."/>
            <person name="Gobert G.N."/>
            <person name="Jones M.K."/>
            <person name="Ragan M.A."/>
            <person name="McManus D.P."/>
            <person name="Krause L."/>
        </authorList>
    </citation>
    <scope>NUCLEOTIDE SEQUENCE [LARGE SCALE GENOMIC DNA]</scope>
    <source>
        <strain evidence="8 9">IND2009</strain>
    </source>
</reference>
<dbReference type="GO" id="GO:0140662">
    <property type="term" value="F:ATP-dependent protein folding chaperone"/>
    <property type="evidence" value="ECO:0007669"/>
    <property type="project" value="InterPro"/>
</dbReference>
<accession>A0A5J4NUT9</accession>
<evidence type="ECO:0000313" key="9">
    <source>
        <dbReference type="Proteomes" id="UP000324629"/>
    </source>
</evidence>
<organism evidence="8 9">
    <name type="scientific">Paragonimus westermani</name>
    <dbReference type="NCBI Taxonomy" id="34504"/>
    <lineage>
        <taxon>Eukaryota</taxon>
        <taxon>Metazoa</taxon>
        <taxon>Spiralia</taxon>
        <taxon>Lophotrochozoa</taxon>
        <taxon>Platyhelminthes</taxon>
        <taxon>Trematoda</taxon>
        <taxon>Digenea</taxon>
        <taxon>Plagiorchiida</taxon>
        <taxon>Troglotremata</taxon>
        <taxon>Troglotrematidae</taxon>
        <taxon>Paragonimus</taxon>
    </lineage>
</organism>
<sequence length="692" mass="79140">MTDCNSLLSAATLKHFKVENIKSTCFSLYSVSLYWTSSTGEKTIELFPKTYKNPPIRTVRVTFSAGFVLGLRYSESKCHIGTLKFSTKSKVYQTFRIKLKIDVNGLVVVDCAEKIEDAFHTNSNTEETGYVMIGVSSPNATREDSNYVIKSVVVSDEIDDTTGVNVDISVEFTGYREERLQEFIAAEAEILKIDTLERERLKAKNDLEACIFVLRNRLREFEDSAEKNELHDLVEQISNWIKESDENTGTEAFEEQQTKLEKKSDVLNKMKQTSQVKMKELKQTIDQYRATLNEIGEKKLNPDSLKVLEQLLTDADNWTESRSSSSPTEICEKHEVVCLLNCSLHLFSLLQETFYSPSNLQALVRECEKILDSIAQEGNKIKGSLTVALPEPTNQSPQEDQGTGQEKSNRNAEIGQVCDQLGELIGELQSQLYGCEDYPAISRIRELIESVKLWMEQQSDKATNKDWQQRKNVLHNEMEQLIAWKSVANENSPGSITDVQDRIMDYRFVASEHTINFQDALMQFKNTFGLGVSGAQNTCVWTLEAAEHQQSLISDMKQKLRTFQHRSSQMFHDLLKALEQLRNNCKTSARTQKEIESVTKNSKMHINFLNKDYRHTIVLLQEYEGWLKQQLTKMTHISGQVEHDNKGQETNRLQVEKYISGIVRDCEKAQVHTATLQTELESFNKYLESLPQ</sequence>
<evidence type="ECO:0000256" key="2">
    <source>
        <dbReference type="ARBA" id="ARBA00022741"/>
    </source>
</evidence>
<keyword evidence="2" id="KW-0547">Nucleotide-binding</keyword>
<keyword evidence="4" id="KW-0143">Chaperone</keyword>
<dbReference type="InterPro" id="IPR013126">
    <property type="entry name" value="Hsp_70_fam"/>
</dbReference>
<evidence type="ECO:0000256" key="4">
    <source>
        <dbReference type="ARBA" id="ARBA00023186"/>
    </source>
</evidence>
<dbReference type="GO" id="GO:0030968">
    <property type="term" value="P:endoplasmic reticulum unfolded protein response"/>
    <property type="evidence" value="ECO:0007669"/>
    <property type="project" value="TreeGrafter"/>
</dbReference>
<gene>
    <name evidence="8" type="ORF">DEA37_0004106</name>
</gene>
<name>A0A5J4NUT9_9TREM</name>
<feature type="coiled-coil region" evidence="6">
    <location>
        <begin position="253"/>
        <end position="298"/>
    </location>
</feature>
<feature type="compositionally biased region" description="Polar residues" evidence="7">
    <location>
        <begin position="392"/>
        <end position="406"/>
    </location>
</feature>
<evidence type="ECO:0000313" key="8">
    <source>
        <dbReference type="EMBL" id="KAA3679291.1"/>
    </source>
</evidence>
<comment type="similarity">
    <text evidence="1">Belongs to the heat shock protein 70 family.</text>
</comment>
<protein>
    <recommendedName>
        <fullName evidence="5">Hypoxia up-regulated protein 1</fullName>
    </recommendedName>
</protein>
<dbReference type="PANTHER" id="PTHR45639:SF3">
    <property type="entry name" value="HYPOXIA UP-REGULATED PROTEIN 1"/>
    <property type="match status" value="1"/>
</dbReference>
<dbReference type="AlphaFoldDB" id="A0A5J4NUT9"/>
<dbReference type="SUPFAM" id="SSF100934">
    <property type="entry name" value="Heat shock protein 70kD (HSP70), C-terminal subdomain"/>
    <property type="match status" value="1"/>
</dbReference>